<dbReference type="AlphaFoldDB" id="A0A6V7UJE7"/>
<sequence length="61" mass="7099">MTERLNETFHNTEDNWQSASLQQEDSACLHLFDLSPIDDDDPLDNFLMLLWIQQHAPETPA</sequence>
<accession>A0A6V7UJE7</accession>
<proteinExistence type="predicted"/>
<evidence type="ECO:0000313" key="1">
    <source>
        <dbReference type="EMBL" id="CAD2159646.1"/>
    </source>
</evidence>
<gene>
    <name evidence="1" type="ORF">MENT_LOCUS13826</name>
</gene>
<dbReference type="Proteomes" id="UP000580250">
    <property type="component" value="Unassembled WGS sequence"/>
</dbReference>
<name>A0A6V7UJE7_MELEN</name>
<protein>
    <submittedName>
        <fullName evidence="1">Uncharacterized protein</fullName>
    </submittedName>
</protein>
<organism evidence="1 2">
    <name type="scientific">Meloidogyne enterolobii</name>
    <name type="common">Root-knot nematode worm</name>
    <name type="synonym">Meloidogyne mayaguensis</name>
    <dbReference type="NCBI Taxonomy" id="390850"/>
    <lineage>
        <taxon>Eukaryota</taxon>
        <taxon>Metazoa</taxon>
        <taxon>Ecdysozoa</taxon>
        <taxon>Nematoda</taxon>
        <taxon>Chromadorea</taxon>
        <taxon>Rhabditida</taxon>
        <taxon>Tylenchina</taxon>
        <taxon>Tylenchomorpha</taxon>
        <taxon>Tylenchoidea</taxon>
        <taxon>Meloidogynidae</taxon>
        <taxon>Meloidogyninae</taxon>
        <taxon>Meloidogyne</taxon>
    </lineage>
</organism>
<reference evidence="1 2" key="1">
    <citation type="submission" date="2020-08" db="EMBL/GenBank/DDBJ databases">
        <authorList>
            <person name="Koutsovoulos G."/>
            <person name="Danchin GJ E."/>
        </authorList>
    </citation>
    <scope>NUCLEOTIDE SEQUENCE [LARGE SCALE GENOMIC DNA]</scope>
</reference>
<dbReference type="EMBL" id="CAJEWN010000075">
    <property type="protein sequence ID" value="CAD2159646.1"/>
    <property type="molecule type" value="Genomic_DNA"/>
</dbReference>
<evidence type="ECO:0000313" key="2">
    <source>
        <dbReference type="Proteomes" id="UP000580250"/>
    </source>
</evidence>
<comment type="caution">
    <text evidence="1">The sequence shown here is derived from an EMBL/GenBank/DDBJ whole genome shotgun (WGS) entry which is preliminary data.</text>
</comment>